<name>A0A157PGA5_9BORD</name>
<dbReference type="STRING" id="123899.SAMEA3906487_00764"/>
<protein>
    <submittedName>
        <fullName evidence="3">Esterase</fullName>
        <ecNumber evidence="3">3.1.1.1</ecNumber>
    </submittedName>
</protein>
<evidence type="ECO:0000256" key="1">
    <source>
        <dbReference type="ARBA" id="ARBA00022801"/>
    </source>
</evidence>
<dbReference type="AlphaFoldDB" id="A0A157PGA5"/>
<dbReference type="Pfam" id="PF07859">
    <property type="entry name" value="Abhydrolase_3"/>
    <property type="match status" value="1"/>
</dbReference>
<reference evidence="3 4" key="1">
    <citation type="submission" date="2016-04" db="EMBL/GenBank/DDBJ databases">
        <authorList>
            <consortium name="Pathogen Informatics"/>
        </authorList>
    </citation>
    <scope>NUCLEOTIDE SEQUENCE [LARGE SCALE GENOMIC DNA]</scope>
    <source>
        <strain evidence="3 4">H044680328</strain>
    </source>
</reference>
<dbReference type="EC" id="3.1.1.1" evidence="3"/>
<dbReference type="PANTHER" id="PTHR48081:SF33">
    <property type="entry name" value="KYNURENINE FORMAMIDASE"/>
    <property type="match status" value="1"/>
</dbReference>
<dbReference type="KEGG" id="btrm:SAMEA390648700764"/>
<accession>A0A157PGA5</accession>
<dbReference type="SUPFAM" id="SSF53474">
    <property type="entry name" value="alpha/beta-Hydrolases"/>
    <property type="match status" value="1"/>
</dbReference>
<evidence type="ECO:0000259" key="2">
    <source>
        <dbReference type="Pfam" id="PF07859"/>
    </source>
</evidence>
<keyword evidence="1 3" id="KW-0378">Hydrolase</keyword>
<dbReference type="Proteomes" id="UP000076825">
    <property type="component" value="Chromosome 1"/>
</dbReference>
<gene>
    <name evidence="3" type="ORF">SAMEA3906487_00764</name>
</gene>
<sequence>MLASKLAARPTGSPDRPFIVFMSASDHMLYRSYDRAALDVQYNARATVPDIEAILKQYTDASRKARARLSCIADQPYGAHPDERLDIFPAAQSGAPVLLYIHGGYWRALSKDDSCNMAPAFTAAGATVVVINYSLAPAVTLDHIVDQTRRALAWVHRHIARHGGDPARIHLCGSSAGGHLIGMLLAGGWHGRYDLPTDVVAGAAALSGLYDLRPLVHTHINAWMQMSLADAERNSPALLPGPAHGCPLLVSYGANETDEFKRQSRDYLTQWLGRGHPGRYIDMPGSNHFDLVLRLNDPHQAHTRALLEQMGLAPAPDAQA</sequence>
<dbReference type="Gene3D" id="3.40.50.1820">
    <property type="entry name" value="alpha/beta hydrolase"/>
    <property type="match status" value="1"/>
</dbReference>
<proteinExistence type="predicted"/>
<evidence type="ECO:0000313" key="3">
    <source>
        <dbReference type="EMBL" id="SAI67492.1"/>
    </source>
</evidence>
<dbReference type="InterPro" id="IPR013094">
    <property type="entry name" value="AB_hydrolase_3"/>
</dbReference>
<dbReference type="GO" id="GO:0106435">
    <property type="term" value="F:carboxylesterase activity"/>
    <property type="evidence" value="ECO:0007669"/>
    <property type="project" value="UniProtKB-EC"/>
</dbReference>
<dbReference type="PATRIC" id="fig|123899.6.peg.737"/>
<dbReference type="InterPro" id="IPR029058">
    <property type="entry name" value="AB_hydrolase_fold"/>
</dbReference>
<keyword evidence="4" id="KW-1185">Reference proteome</keyword>
<dbReference type="PANTHER" id="PTHR48081">
    <property type="entry name" value="AB HYDROLASE SUPERFAMILY PROTEIN C4A8.06C"/>
    <property type="match status" value="1"/>
</dbReference>
<dbReference type="EMBL" id="LT546645">
    <property type="protein sequence ID" value="SAI67492.1"/>
    <property type="molecule type" value="Genomic_DNA"/>
</dbReference>
<feature type="domain" description="Alpha/beta hydrolase fold-3" evidence="2">
    <location>
        <begin position="98"/>
        <end position="288"/>
    </location>
</feature>
<evidence type="ECO:0000313" key="4">
    <source>
        <dbReference type="Proteomes" id="UP000076825"/>
    </source>
</evidence>
<dbReference type="InterPro" id="IPR050300">
    <property type="entry name" value="GDXG_lipolytic_enzyme"/>
</dbReference>
<dbReference type="eggNOG" id="COG0657">
    <property type="taxonomic scope" value="Bacteria"/>
</dbReference>
<organism evidence="3 4">
    <name type="scientific">Bordetella trematum</name>
    <dbReference type="NCBI Taxonomy" id="123899"/>
    <lineage>
        <taxon>Bacteria</taxon>
        <taxon>Pseudomonadati</taxon>
        <taxon>Pseudomonadota</taxon>
        <taxon>Betaproteobacteria</taxon>
        <taxon>Burkholderiales</taxon>
        <taxon>Alcaligenaceae</taxon>
        <taxon>Bordetella</taxon>
    </lineage>
</organism>